<dbReference type="GO" id="GO:0006450">
    <property type="term" value="P:regulation of translational fidelity"/>
    <property type="evidence" value="ECO:0007669"/>
    <property type="project" value="InterPro"/>
</dbReference>
<dbReference type="OrthoDB" id="15210at2157"/>
<gene>
    <name evidence="1" type="primary">gatC</name>
    <name evidence="2" type="ordered locus">Mzhil_0373</name>
</gene>
<dbReference type="AlphaFoldDB" id="F7XPC1"/>
<keyword evidence="2" id="KW-0808">Transferase</keyword>
<dbReference type="NCBIfam" id="TIGR00135">
    <property type="entry name" value="gatC"/>
    <property type="match status" value="1"/>
</dbReference>
<dbReference type="STRING" id="679901.Mzhil_0373"/>
<protein>
    <recommendedName>
        <fullName evidence="1">Aspartyl/glutamyl-tRNA(Asn/Gln) amidotransferase subunit C</fullName>
        <shortName evidence="1">Asp/Glu-ADT subunit C</shortName>
        <ecNumber evidence="1">6.3.5.-</ecNumber>
    </recommendedName>
</protein>
<dbReference type="EC" id="6.3.5.-" evidence="1"/>
<dbReference type="SUPFAM" id="SSF141000">
    <property type="entry name" value="Glu-tRNAGln amidotransferase C subunit"/>
    <property type="match status" value="1"/>
</dbReference>
<reference evidence="2 3" key="1">
    <citation type="submission" date="2010-07" db="EMBL/GenBank/DDBJ databases">
        <title>The complete genome of Methanosalsum zhilinae DSM 4017.</title>
        <authorList>
            <consortium name="US DOE Joint Genome Institute (JGI-PGF)"/>
            <person name="Lucas S."/>
            <person name="Copeland A."/>
            <person name="Lapidus A."/>
            <person name="Glavina del Rio T."/>
            <person name="Dalin E."/>
            <person name="Tice H."/>
            <person name="Bruce D."/>
            <person name="Goodwin L."/>
            <person name="Pitluck S."/>
            <person name="Kyrpides N."/>
            <person name="Mavromatis K."/>
            <person name="Ovchinnikova G."/>
            <person name="Daligault H."/>
            <person name="Detter J.C."/>
            <person name="Han C."/>
            <person name="Tapia R."/>
            <person name="Larimer F."/>
            <person name="Land M."/>
            <person name="Hauser L."/>
            <person name="Markowitz V."/>
            <person name="Cheng J.-F."/>
            <person name="Hugenholtz P."/>
            <person name="Woyke T."/>
            <person name="Wu D."/>
            <person name="Spring S."/>
            <person name="Schueler E."/>
            <person name="Brambilla E."/>
            <person name="Klenk H.-P."/>
            <person name="Eisen J.A."/>
        </authorList>
    </citation>
    <scope>NUCLEOTIDE SEQUENCE [LARGE SCALE GENOMIC DNA]</scope>
    <source>
        <strain evidence="3">DSM 4017 / NBRC 107636 / OCM 62 / WeN5</strain>
    </source>
</reference>
<evidence type="ECO:0000313" key="3">
    <source>
        <dbReference type="Proteomes" id="UP000006622"/>
    </source>
</evidence>
<dbReference type="GO" id="GO:0050566">
    <property type="term" value="F:asparaginyl-tRNA synthase (glutamine-hydrolyzing) activity"/>
    <property type="evidence" value="ECO:0007669"/>
    <property type="project" value="RHEA"/>
</dbReference>
<name>F7XPC1_METZD</name>
<keyword evidence="3" id="KW-1185">Reference proteome</keyword>
<dbReference type="GO" id="GO:0050567">
    <property type="term" value="F:glutaminyl-tRNA synthase (glutamine-hydrolyzing) activity"/>
    <property type="evidence" value="ECO:0007669"/>
    <property type="project" value="UniProtKB-UniRule"/>
</dbReference>
<dbReference type="RefSeq" id="WP_013897687.1">
    <property type="nucleotide sequence ID" value="NC_015676.1"/>
</dbReference>
<keyword evidence="1" id="KW-0648">Protein biosynthesis</keyword>
<dbReference type="PANTHER" id="PTHR15004">
    <property type="entry name" value="GLUTAMYL-TRNA(GLN) AMIDOTRANSFERASE SUBUNIT C, MITOCHONDRIAL"/>
    <property type="match status" value="1"/>
</dbReference>
<dbReference type="InterPro" id="IPR003837">
    <property type="entry name" value="GatC"/>
</dbReference>
<dbReference type="GO" id="GO:0070681">
    <property type="term" value="P:glutaminyl-tRNAGln biosynthesis via transamidation"/>
    <property type="evidence" value="ECO:0007669"/>
    <property type="project" value="TreeGrafter"/>
</dbReference>
<dbReference type="InterPro" id="IPR036113">
    <property type="entry name" value="Asp/Glu-ADT_sf_sub_c"/>
</dbReference>
<dbReference type="EMBL" id="CP002101">
    <property type="protein sequence ID" value="AEH60248.1"/>
    <property type="molecule type" value="Genomic_DNA"/>
</dbReference>
<dbReference type="Proteomes" id="UP000006622">
    <property type="component" value="Chromosome"/>
</dbReference>
<evidence type="ECO:0000313" key="2">
    <source>
        <dbReference type="EMBL" id="AEH60248.1"/>
    </source>
</evidence>
<dbReference type="Pfam" id="PF02686">
    <property type="entry name" value="GatC"/>
    <property type="match status" value="1"/>
</dbReference>
<dbReference type="GeneID" id="10821978"/>
<proteinExistence type="inferred from homology"/>
<dbReference type="PANTHER" id="PTHR15004:SF0">
    <property type="entry name" value="GLUTAMYL-TRNA(GLN) AMIDOTRANSFERASE SUBUNIT C, MITOCHONDRIAL"/>
    <property type="match status" value="1"/>
</dbReference>
<keyword evidence="1" id="KW-0547">Nucleotide-binding</keyword>
<comment type="catalytic activity">
    <reaction evidence="1">
        <text>L-glutamyl-tRNA(Gln) + L-glutamine + ATP + H2O = L-glutaminyl-tRNA(Gln) + L-glutamate + ADP + phosphate + H(+)</text>
        <dbReference type="Rhea" id="RHEA:17521"/>
        <dbReference type="Rhea" id="RHEA-COMP:9681"/>
        <dbReference type="Rhea" id="RHEA-COMP:9684"/>
        <dbReference type="ChEBI" id="CHEBI:15377"/>
        <dbReference type="ChEBI" id="CHEBI:15378"/>
        <dbReference type="ChEBI" id="CHEBI:29985"/>
        <dbReference type="ChEBI" id="CHEBI:30616"/>
        <dbReference type="ChEBI" id="CHEBI:43474"/>
        <dbReference type="ChEBI" id="CHEBI:58359"/>
        <dbReference type="ChEBI" id="CHEBI:78520"/>
        <dbReference type="ChEBI" id="CHEBI:78521"/>
        <dbReference type="ChEBI" id="CHEBI:456216"/>
    </reaction>
</comment>
<dbReference type="GO" id="GO:0005524">
    <property type="term" value="F:ATP binding"/>
    <property type="evidence" value="ECO:0007669"/>
    <property type="project" value="UniProtKB-KW"/>
</dbReference>
<dbReference type="HAMAP" id="MF_00122">
    <property type="entry name" value="GatC"/>
    <property type="match status" value="1"/>
</dbReference>
<dbReference type="HOGENOM" id="CLU_105899_6_1_2"/>
<accession>F7XPC1</accession>
<keyword evidence="1" id="KW-0436">Ligase</keyword>
<dbReference type="GO" id="GO:0006412">
    <property type="term" value="P:translation"/>
    <property type="evidence" value="ECO:0007669"/>
    <property type="project" value="UniProtKB-UniRule"/>
</dbReference>
<comment type="function">
    <text evidence="1">Allows the formation of correctly charged Asn-tRNA(Asn) or Gln-tRNA(Gln) through the transamidation of misacylated Asp-tRNA(Asn) or Glu-tRNA(Gln) in organisms which lack either or both of asparaginyl-tRNA or glutaminyl-tRNA synthetases. The reaction takes place in the presence of glutamine and ATP through an activated phospho-Asp-tRNA(Asn) or phospho-Glu-tRNA(Gln).</text>
</comment>
<dbReference type="Gene3D" id="1.10.20.60">
    <property type="entry name" value="Glu-tRNAGln amidotransferase C subunit, N-terminal domain"/>
    <property type="match status" value="1"/>
</dbReference>
<keyword evidence="1" id="KW-0067">ATP-binding</keyword>
<dbReference type="GO" id="GO:0016740">
    <property type="term" value="F:transferase activity"/>
    <property type="evidence" value="ECO:0007669"/>
    <property type="project" value="UniProtKB-KW"/>
</dbReference>
<sequence>MITEEEVEHVGWLARIEVDRSKSKEYAEQLNSVLDYFKQLDEVDTEDVEPTYHIEDLVNVLRPDTVVESLTQEEALQNTEHKKDGYFRAPGIM</sequence>
<comment type="catalytic activity">
    <reaction evidence="1">
        <text>L-aspartyl-tRNA(Asn) + L-glutamine + ATP + H2O = L-asparaginyl-tRNA(Asn) + L-glutamate + ADP + phosphate + 2 H(+)</text>
        <dbReference type="Rhea" id="RHEA:14513"/>
        <dbReference type="Rhea" id="RHEA-COMP:9674"/>
        <dbReference type="Rhea" id="RHEA-COMP:9677"/>
        <dbReference type="ChEBI" id="CHEBI:15377"/>
        <dbReference type="ChEBI" id="CHEBI:15378"/>
        <dbReference type="ChEBI" id="CHEBI:29985"/>
        <dbReference type="ChEBI" id="CHEBI:30616"/>
        <dbReference type="ChEBI" id="CHEBI:43474"/>
        <dbReference type="ChEBI" id="CHEBI:58359"/>
        <dbReference type="ChEBI" id="CHEBI:78515"/>
        <dbReference type="ChEBI" id="CHEBI:78516"/>
        <dbReference type="ChEBI" id="CHEBI:456216"/>
    </reaction>
</comment>
<comment type="similarity">
    <text evidence="1">Belongs to the GatC family.</text>
</comment>
<dbReference type="KEGG" id="mzh:Mzhil_0373"/>
<organism evidence="2 3">
    <name type="scientific">Methanosalsum zhilinae (strain DSM 4017 / NBRC 107636 / OCM 62 / WeN5)</name>
    <name type="common">Methanohalophilus zhilinae</name>
    <dbReference type="NCBI Taxonomy" id="679901"/>
    <lineage>
        <taxon>Archaea</taxon>
        <taxon>Methanobacteriati</taxon>
        <taxon>Methanobacteriota</taxon>
        <taxon>Stenosarchaea group</taxon>
        <taxon>Methanomicrobia</taxon>
        <taxon>Methanosarcinales</taxon>
        <taxon>Methanosarcinaceae</taxon>
        <taxon>Methanosalsum</taxon>
    </lineage>
</organism>
<evidence type="ECO:0000256" key="1">
    <source>
        <dbReference type="HAMAP-Rule" id="MF_00122"/>
    </source>
</evidence>
<comment type="subunit">
    <text evidence="1">Heterotrimer of A, B and C subunits.</text>
</comment>